<feature type="region of interest" description="Disordered" evidence="1">
    <location>
        <begin position="1"/>
        <end position="52"/>
    </location>
</feature>
<accession>A0ABS8SL75</accession>
<gene>
    <name evidence="2" type="ORF">HAX54_041646</name>
</gene>
<evidence type="ECO:0000256" key="1">
    <source>
        <dbReference type="SAM" id="MobiDB-lite"/>
    </source>
</evidence>
<comment type="caution">
    <text evidence="2">The sequence shown here is derived from an EMBL/GenBank/DDBJ whole genome shotgun (WGS) entry which is preliminary data.</text>
</comment>
<name>A0ABS8SL75_DATST</name>
<dbReference type="EMBL" id="JACEIK010000602">
    <property type="protein sequence ID" value="MCD7459689.1"/>
    <property type="molecule type" value="Genomic_DNA"/>
</dbReference>
<organism evidence="2 3">
    <name type="scientific">Datura stramonium</name>
    <name type="common">Jimsonweed</name>
    <name type="synonym">Common thornapple</name>
    <dbReference type="NCBI Taxonomy" id="4076"/>
    <lineage>
        <taxon>Eukaryota</taxon>
        <taxon>Viridiplantae</taxon>
        <taxon>Streptophyta</taxon>
        <taxon>Embryophyta</taxon>
        <taxon>Tracheophyta</taxon>
        <taxon>Spermatophyta</taxon>
        <taxon>Magnoliopsida</taxon>
        <taxon>eudicotyledons</taxon>
        <taxon>Gunneridae</taxon>
        <taxon>Pentapetalae</taxon>
        <taxon>asterids</taxon>
        <taxon>lamiids</taxon>
        <taxon>Solanales</taxon>
        <taxon>Solanaceae</taxon>
        <taxon>Solanoideae</taxon>
        <taxon>Datureae</taxon>
        <taxon>Datura</taxon>
    </lineage>
</organism>
<feature type="non-terminal residue" evidence="2">
    <location>
        <position position="1"/>
    </location>
</feature>
<proteinExistence type="predicted"/>
<keyword evidence="3" id="KW-1185">Reference proteome</keyword>
<evidence type="ECO:0000313" key="2">
    <source>
        <dbReference type="EMBL" id="MCD7459689.1"/>
    </source>
</evidence>
<feature type="non-terminal residue" evidence="2">
    <location>
        <position position="67"/>
    </location>
</feature>
<dbReference type="Proteomes" id="UP000823775">
    <property type="component" value="Unassembled WGS sequence"/>
</dbReference>
<reference evidence="2 3" key="1">
    <citation type="journal article" date="2021" name="BMC Genomics">
        <title>Datura genome reveals duplications of psychoactive alkaloid biosynthetic genes and high mutation rate following tissue culture.</title>
        <authorList>
            <person name="Rajewski A."/>
            <person name="Carter-House D."/>
            <person name="Stajich J."/>
            <person name="Litt A."/>
        </authorList>
    </citation>
    <scope>NUCLEOTIDE SEQUENCE [LARGE SCALE GENOMIC DNA]</scope>
    <source>
        <strain evidence="2">AR-01</strain>
    </source>
</reference>
<sequence>VNDSHQEGDGLSWVASGFDGEDDGSVPGVTTNSMNHQGSDVPLPPQSSRLLRTPFLFRSDDKGDRLL</sequence>
<evidence type="ECO:0000313" key="3">
    <source>
        <dbReference type="Proteomes" id="UP000823775"/>
    </source>
</evidence>
<feature type="compositionally biased region" description="Polar residues" evidence="1">
    <location>
        <begin position="28"/>
        <end position="38"/>
    </location>
</feature>
<protein>
    <submittedName>
        <fullName evidence="2">Uncharacterized protein</fullName>
    </submittedName>
</protein>